<dbReference type="Pfam" id="PF07946">
    <property type="entry name" value="CCDC47"/>
    <property type="match status" value="1"/>
</dbReference>
<organism evidence="10 11">
    <name type="scientific">Acanthoscelides obtectus</name>
    <name type="common">Bean weevil</name>
    <name type="synonym">Bruchus obtectus</name>
    <dbReference type="NCBI Taxonomy" id="200917"/>
    <lineage>
        <taxon>Eukaryota</taxon>
        <taxon>Metazoa</taxon>
        <taxon>Ecdysozoa</taxon>
        <taxon>Arthropoda</taxon>
        <taxon>Hexapoda</taxon>
        <taxon>Insecta</taxon>
        <taxon>Pterygota</taxon>
        <taxon>Neoptera</taxon>
        <taxon>Endopterygota</taxon>
        <taxon>Coleoptera</taxon>
        <taxon>Polyphaga</taxon>
        <taxon>Cucujiformia</taxon>
        <taxon>Chrysomeloidea</taxon>
        <taxon>Chrysomelidae</taxon>
        <taxon>Bruchinae</taxon>
        <taxon>Bruchini</taxon>
        <taxon>Acanthoscelides</taxon>
    </lineage>
</organism>
<feature type="compositionally biased region" description="Basic residues" evidence="8">
    <location>
        <begin position="447"/>
        <end position="463"/>
    </location>
</feature>
<evidence type="ECO:0000256" key="2">
    <source>
        <dbReference type="ARBA" id="ARBA00022989"/>
    </source>
</evidence>
<evidence type="ECO:0000256" key="7">
    <source>
        <dbReference type="ARBA" id="ARBA00034902"/>
    </source>
</evidence>
<comment type="similarity">
    <text evidence="5">Belongs to the CCDC47 family.</text>
</comment>
<reference evidence="10" key="1">
    <citation type="submission" date="2022-03" db="EMBL/GenBank/DDBJ databases">
        <authorList>
            <person name="Sayadi A."/>
        </authorList>
    </citation>
    <scope>NUCLEOTIDE SEQUENCE</scope>
</reference>
<keyword evidence="3" id="KW-0472">Membrane</keyword>
<evidence type="ECO:0000256" key="5">
    <source>
        <dbReference type="ARBA" id="ARBA00034746"/>
    </source>
</evidence>
<evidence type="ECO:0000313" key="11">
    <source>
        <dbReference type="Proteomes" id="UP001152888"/>
    </source>
</evidence>
<evidence type="ECO:0000256" key="6">
    <source>
        <dbReference type="ARBA" id="ARBA00034875"/>
    </source>
</evidence>
<feature type="compositionally biased region" description="Basic and acidic residues" evidence="8">
    <location>
        <begin position="48"/>
        <end position="60"/>
    </location>
</feature>
<keyword evidence="11" id="KW-1185">Reference proteome</keyword>
<dbReference type="Proteomes" id="UP001152888">
    <property type="component" value="Unassembled WGS sequence"/>
</dbReference>
<dbReference type="GO" id="GO:0005509">
    <property type="term" value="F:calcium ion binding"/>
    <property type="evidence" value="ECO:0007669"/>
    <property type="project" value="InterPro"/>
</dbReference>
<protein>
    <recommendedName>
        <fullName evidence="6">PAT complex subunit CCDC47</fullName>
    </recommendedName>
    <alternativeName>
        <fullName evidence="7">Coiled-coil domain-containing protein 47</fullName>
    </alternativeName>
</protein>
<dbReference type="PANTHER" id="PTHR12883:SF0">
    <property type="entry name" value="PAT COMPLEX SUBUNIT CCDC47"/>
    <property type="match status" value="1"/>
</dbReference>
<dbReference type="GO" id="GO:0030867">
    <property type="term" value="C:rough endoplasmic reticulum membrane"/>
    <property type="evidence" value="ECO:0007669"/>
    <property type="project" value="UniProtKB-SubCell"/>
</dbReference>
<dbReference type="OrthoDB" id="10039147at2759"/>
<feature type="chain" id="PRO_5040129053" description="PAT complex subunit CCDC47" evidence="9">
    <location>
        <begin position="20"/>
        <end position="463"/>
    </location>
</feature>
<feature type="compositionally biased region" description="Basic and acidic residues" evidence="8">
    <location>
        <begin position="413"/>
        <end position="446"/>
    </location>
</feature>
<evidence type="ECO:0000256" key="9">
    <source>
        <dbReference type="SAM" id="SignalP"/>
    </source>
</evidence>
<feature type="signal peptide" evidence="9">
    <location>
        <begin position="1"/>
        <end position="19"/>
    </location>
</feature>
<evidence type="ECO:0000313" key="10">
    <source>
        <dbReference type="EMBL" id="CAH1984297.1"/>
    </source>
</evidence>
<proteinExistence type="inferred from homology"/>
<feature type="region of interest" description="Disordered" evidence="8">
    <location>
        <begin position="408"/>
        <end position="463"/>
    </location>
</feature>
<dbReference type="GO" id="GO:0032469">
    <property type="term" value="P:endoplasmic reticulum calcium ion homeostasis"/>
    <property type="evidence" value="ECO:0007669"/>
    <property type="project" value="InterPro"/>
</dbReference>
<comment type="subcellular location">
    <subcellularLocation>
        <location evidence="4">Rough endoplasmic reticulum membrane</location>
        <topology evidence="4">Single-pass type I membrane protein</topology>
    </subcellularLocation>
</comment>
<keyword evidence="9" id="KW-0732">Signal</keyword>
<dbReference type="EMBL" id="CAKOFQ010006955">
    <property type="protein sequence ID" value="CAH1984297.1"/>
    <property type="molecule type" value="Genomic_DNA"/>
</dbReference>
<evidence type="ECO:0000256" key="4">
    <source>
        <dbReference type="ARBA" id="ARBA00034697"/>
    </source>
</evidence>
<accession>A0A9P0KWE4</accession>
<name>A0A9P0KWE4_ACAOB</name>
<dbReference type="AlphaFoldDB" id="A0A9P0KWE4"/>
<dbReference type="InterPro" id="IPR012879">
    <property type="entry name" value="CCDC47"/>
</dbReference>
<sequence length="463" mass="53261">MKYWGQILLLFVLGSLIAANHYQDLSDNEFAEFEDFEVEEELPLVNEEPQKSSKEAHNDEFEVGGEEDVVVDDVEDDDPEFEHFQDVEEFEGFEVKDEKPASEPKITIAKVPVNFRQNWDSYYLEILMMSGLIVYFINFATGKSKNTKIAHAWFQTHRQILEDNFSMVGDDGSLDRNDNVSLVKESENIFTLWCSGRTCCEGMLVELKLIKRQDLVAVISGMMRPTMDQIHITVHMNKEDMDSFVFCVAAKKTAVQLAKEMADLSVYCPERKPGDKFGIPSNFNVMGEIAEATAAMLDSKVVAVLNKYPQYVDCIHFSDQFSGAKQAEDGGSLKLPETEKVLMFVFNIPVKGMPLEEAMQRLKPLMVMVFYCLDKVKRYRLSKEGKAKADKNRQRVEEAFLKSTHQARAEAAAARREERKRQEKEKIMAEDDPERQRRWELKEEKRQAKKRGPKMKQLKVKAL</sequence>
<dbReference type="PANTHER" id="PTHR12883">
    <property type="entry name" value="ADIPOCYTE-SPECIFIC PROTEIN 4-RELATED"/>
    <property type="match status" value="1"/>
</dbReference>
<comment type="caution">
    <text evidence="10">The sequence shown here is derived from an EMBL/GenBank/DDBJ whole genome shotgun (WGS) entry which is preliminary data.</text>
</comment>
<evidence type="ECO:0000256" key="8">
    <source>
        <dbReference type="SAM" id="MobiDB-lite"/>
    </source>
</evidence>
<keyword evidence="2" id="KW-1133">Transmembrane helix</keyword>
<evidence type="ECO:0000256" key="3">
    <source>
        <dbReference type="ARBA" id="ARBA00023136"/>
    </source>
</evidence>
<gene>
    <name evidence="10" type="ORF">ACAOBT_LOCUS16013</name>
</gene>
<keyword evidence="1" id="KW-0812">Transmembrane</keyword>
<feature type="region of interest" description="Disordered" evidence="8">
    <location>
        <begin position="44"/>
        <end position="66"/>
    </location>
</feature>
<evidence type="ECO:0000256" key="1">
    <source>
        <dbReference type="ARBA" id="ARBA00022692"/>
    </source>
</evidence>